<dbReference type="GO" id="GO:0008234">
    <property type="term" value="F:cysteine-type peptidase activity"/>
    <property type="evidence" value="ECO:0007669"/>
    <property type="project" value="InterPro"/>
</dbReference>
<feature type="signal peptide" evidence="2">
    <location>
        <begin position="1"/>
        <end position="24"/>
    </location>
</feature>
<dbReference type="GO" id="GO:0006508">
    <property type="term" value="P:proteolysis"/>
    <property type="evidence" value="ECO:0007669"/>
    <property type="project" value="InterPro"/>
</dbReference>
<accession>A0A4R5DGP1</accession>
<dbReference type="RefSeq" id="WP_131961342.1">
    <property type="nucleotide sequence ID" value="NZ_SMFL01000013.1"/>
</dbReference>
<evidence type="ECO:0000259" key="3">
    <source>
        <dbReference type="Pfam" id="PF01364"/>
    </source>
</evidence>
<dbReference type="Proteomes" id="UP000294850">
    <property type="component" value="Unassembled WGS sequence"/>
</dbReference>
<dbReference type="AlphaFoldDB" id="A0A4R5DGP1"/>
<evidence type="ECO:0000256" key="1">
    <source>
        <dbReference type="ARBA" id="ARBA00022729"/>
    </source>
</evidence>
<dbReference type="Gene3D" id="3.40.50.10390">
    <property type="entry name" value="Gingipain r, domain 1"/>
    <property type="match status" value="1"/>
</dbReference>
<sequence>MKISTMLKLAFIVSLLTFSVKSNAQYANDWLNDKFDQTFVKIGVQNAGLQKITFTQLGAAGLTVNSANKELLNVYYRGQLVKIVRINENDFEFYAEKNDGSRDSLLYRPVTARINRYYSHYSDLGSYFVTIGKATQKAVSVVQPALSGDPLGYHLKTDLTLFNTATVDYSHGPWQLYYPFPSESFLKDGETMTGPFILGQAVVTNNFSVPRLVTGSDVPFPKLDLMINGRQNGTQKVKVLLGSSTVPAFTFNFNGFTGAKTQISIDPQTNISNGQGSFSVQGDVGASDVYRFSLTYYTLTYPQQTDMQSGSEYLFTFPGTTNTASRIKILNVPSNPTVIDISDPLNPKVVTATVADNAIDLMIPRETNKTLKLYITGGNVSNALISAAPFSKITPSSHNYLIITNADLRSKADEYAAYRASAAGGSFKTLVVDIKDVYNQFNYGEPSPLGIRQFTEYMLSQGIDDNHHLFLIGKAVSATRYLTKELPGYVPTMGYPGSDILLVAGLNGANADAPAIPIGRLATNDPADITNYLAKVKLYETKANKELWRKQVLHINGGHTNILNPGTPFEAPGQIPQFKAILEGLEPLVEDQNTFKGKSVKPYVKQGYVEPGNTVPVDISADLNAGVGMITYFGHGSPNDTDYDLGRFSAVASYNNVGKFPFMYFNGCGVSNIFANYGNNTTNPRQEALANTWVLANGKGAIANIGGTLSSYVEPTEKYLQYFYAEIFSKPDPIISGRTSATNRESIGKIMRTVAQKTLIDNVPATLDITNIHQSLLLGDPAIIILSVDPSSLPVSLTSFKGELVSPKEVLLSWTTSEEVNNKEFNIERSGDGKGFHLIGTVDGKGTTTGLNMYSLKDTSPLSGLNYYRLNQTDYDGKITTSRIITVKNEVDGHVIFPNPVSGNEVKVAAENGAVVKEWKLYDIKGTVIRKSVIGESILLNNVLSGQYILEVTTSDNVVTRKVVIRK</sequence>
<comment type="caution">
    <text evidence="5">The sequence shown here is derived from an EMBL/GenBank/DDBJ whole genome shotgun (WGS) entry which is preliminary data.</text>
</comment>
<dbReference type="Pfam" id="PF01364">
    <property type="entry name" value="Peptidase_C25"/>
    <property type="match status" value="1"/>
</dbReference>
<name>A0A4R5DGP1_9BACT</name>
<feature type="domain" description="Gingipain" evidence="3">
    <location>
        <begin position="400"/>
        <end position="783"/>
    </location>
</feature>
<proteinExistence type="predicted"/>
<organism evidence="5 6">
    <name type="scientific">Dyadobacter psychrotolerans</name>
    <dbReference type="NCBI Taxonomy" id="2541721"/>
    <lineage>
        <taxon>Bacteria</taxon>
        <taxon>Pseudomonadati</taxon>
        <taxon>Bacteroidota</taxon>
        <taxon>Cytophagia</taxon>
        <taxon>Cytophagales</taxon>
        <taxon>Spirosomataceae</taxon>
        <taxon>Dyadobacter</taxon>
    </lineage>
</organism>
<keyword evidence="1 2" id="KW-0732">Signal</keyword>
<dbReference type="InterPro" id="IPR001769">
    <property type="entry name" value="Gingipain"/>
</dbReference>
<evidence type="ECO:0000259" key="4">
    <source>
        <dbReference type="Pfam" id="PF18962"/>
    </source>
</evidence>
<dbReference type="EMBL" id="SMFL01000013">
    <property type="protein sequence ID" value="TDE11081.1"/>
    <property type="molecule type" value="Genomic_DNA"/>
</dbReference>
<dbReference type="InterPro" id="IPR029031">
    <property type="entry name" value="Gingipain_N_sf"/>
</dbReference>
<dbReference type="OrthoDB" id="9757650at2"/>
<evidence type="ECO:0000313" key="6">
    <source>
        <dbReference type="Proteomes" id="UP000294850"/>
    </source>
</evidence>
<feature type="chain" id="PRO_5020480252" evidence="2">
    <location>
        <begin position="25"/>
        <end position="967"/>
    </location>
</feature>
<dbReference type="InterPro" id="IPR029030">
    <property type="entry name" value="Caspase-like_dom_sf"/>
</dbReference>
<reference evidence="5 6" key="1">
    <citation type="submission" date="2019-03" db="EMBL/GenBank/DDBJ databases">
        <title>Dyadobacter AR-3-6 sp. nov., isolated from arctic soil.</title>
        <authorList>
            <person name="Chaudhary D.K."/>
        </authorList>
    </citation>
    <scope>NUCLEOTIDE SEQUENCE [LARGE SCALE GENOMIC DNA]</scope>
    <source>
        <strain evidence="5 6">AR-3-6</strain>
    </source>
</reference>
<feature type="domain" description="Secretion system C-terminal sorting" evidence="4">
    <location>
        <begin position="896"/>
        <end position="965"/>
    </location>
</feature>
<protein>
    <submittedName>
        <fullName evidence="5">T9SS type A sorting domain-containing protein</fullName>
    </submittedName>
</protein>
<dbReference type="NCBIfam" id="TIGR04183">
    <property type="entry name" value="Por_Secre_tail"/>
    <property type="match status" value="1"/>
</dbReference>
<dbReference type="Pfam" id="PF18962">
    <property type="entry name" value="Por_Secre_tail"/>
    <property type="match status" value="1"/>
</dbReference>
<dbReference type="Gene3D" id="3.40.50.1460">
    <property type="match status" value="1"/>
</dbReference>
<evidence type="ECO:0000256" key="2">
    <source>
        <dbReference type="SAM" id="SignalP"/>
    </source>
</evidence>
<evidence type="ECO:0000313" key="5">
    <source>
        <dbReference type="EMBL" id="TDE11081.1"/>
    </source>
</evidence>
<dbReference type="CDD" id="cd02258">
    <property type="entry name" value="Peptidase_C25_N"/>
    <property type="match status" value="1"/>
</dbReference>
<dbReference type="SUPFAM" id="SSF52129">
    <property type="entry name" value="Caspase-like"/>
    <property type="match status" value="1"/>
</dbReference>
<dbReference type="InterPro" id="IPR026444">
    <property type="entry name" value="Secre_tail"/>
</dbReference>
<keyword evidence="6" id="KW-1185">Reference proteome</keyword>
<gene>
    <name evidence="5" type="ORF">E0F88_26665</name>
</gene>